<dbReference type="Pfam" id="PF06305">
    <property type="entry name" value="LapA_dom"/>
    <property type="match status" value="1"/>
</dbReference>
<evidence type="ECO:0000256" key="4">
    <source>
        <dbReference type="ARBA" id="ARBA00023136"/>
    </source>
</evidence>
<evidence type="ECO:0000313" key="8">
    <source>
        <dbReference type="Proteomes" id="UP000194968"/>
    </source>
</evidence>
<dbReference type="GO" id="GO:0008653">
    <property type="term" value="P:lipopolysaccharide metabolic process"/>
    <property type="evidence" value="ECO:0007669"/>
    <property type="project" value="InterPro"/>
</dbReference>
<accession>A0A242P907</accession>
<feature type="transmembrane region" description="Helical" evidence="5">
    <location>
        <begin position="40"/>
        <end position="66"/>
    </location>
</feature>
<accession>A0A242NSQ7</accession>
<evidence type="ECO:0000256" key="2">
    <source>
        <dbReference type="ARBA" id="ARBA00022692"/>
    </source>
</evidence>
<dbReference type="Proteomes" id="UP000194968">
    <property type="component" value="Unassembled WGS sequence"/>
</dbReference>
<keyword evidence="5" id="KW-0997">Cell inner membrane</keyword>
<proteinExistence type="inferred from homology"/>
<dbReference type="EMBL" id="NASK01000102">
    <property type="protein sequence ID" value="OTQ48488.1"/>
    <property type="molecule type" value="Genomic_DNA"/>
</dbReference>
<evidence type="ECO:0000313" key="7">
    <source>
        <dbReference type="EMBL" id="OTQ48488.1"/>
    </source>
</evidence>
<gene>
    <name evidence="5" type="primary">lapA</name>
    <name evidence="7" type="ORF">B6D06_10000</name>
</gene>
<evidence type="ECO:0000256" key="1">
    <source>
        <dbReference type="ARBA" id="ARBA00022475"/>
    </source>
</evidence>
<keyword evidence="1 5" id="KW-1003">Cell membrane</keyword>
<comment type="subcellular location">
    <subcellularLocation>
        <location evidence="5">Cell inner membrane</location>
        <topology evidence="5">Single-pass membrane protein</topology>
    </subcellularLocation>
</comment>
<dbReference type="GO" id="GO:0005886">
    <property type="term" value="C:plasma membrane"/>
    <property type="evidence" value="ECO:0007669"/>
    <property type="project" value="UniProtKB-SubCell"/>
</dbReference>
<evidence type="ECO:0000256" key="5">
    <source>
        <dbReference type="HAMAP-Rule" id="MF_01948"/>
    </source>
</evidence>
<dbReference type="AlphaFoldDB" id="A0A242P907"/>
<comment type="function">
    <text evidence="5">Involved in the assembly of lipopolysaccharide (LPS).</text>
</comment>
<evidence type="ECO:0000256" key="3">
    <source>
        <dbReference type="ARBA" id="ARBA00022989"/>
    </source>
</evidence>
<reference evidence="7 8" key="1">
    <citation type="submission" date="2017-03" db="EMBL/GenBank/DDBJ databases">
        <title>Comparative genomics of honeybee gut symbionts reveal geographically distinct and subgroup specific antibiotic resistance.</title>
        <authorList>
            <person name="Ludvigsen J."/>
            <person name="Porcellato D."/>
            <person name="Labee-Lund T.M."/>
            <person name="Amdam G.V."/>
            <person name="Rudi K."/>
        </authorList>
    </citation>
    <scope>NUCLEOTIDE SEQUENCE [LARGE SCALE GENOMIC DNA]</scope>
    <source>
        <strain evidence="7 8">A-4-12</strain>
    </source>
</reference>
<comment type="caution">
    <text evidence="7">The sequence shown here is derived from an EMBL/GenBank/DDBJ whole genome shotgun (WGS) entry which is preliminary data.</text>
</comment>
<protein>
    <recommendedName>
        <fullName evidence="5">Probable lipopolysaccharide assembly protein A</fullName>
    </recommendedName>
</protein>
<dbReference type="HAMAP" id="MF_01948">
    <property type="entry name" value="LPS_assembly_LapA"/>
    <property type="match status" value="1"/>
</dbReference>
<evidence type="ECO:0000259" key="6">
    <source>
        <dbReference type="Pfam" id="PF06305"/>
    </source>
</evidence>
<dbReference type="OrthoDB" id="7064015at2"/>
<name>A0A242P907_9GAMM</name>
<dbReference type="InterPro" id="IPR010445">
    <property type="entry name" value="LapA_dom"/>
</dbReference>
<keyword evidence="3 5" id="KW-1133">Transmembrane helix</keyword>
<keyword evidence="2 5" id="KW-0812">Transmembrane</keyword>
<keyword evidence="4 5" id="KW-0472">Membrane</keyword>
<comment type="caution">
    <text evidence="5">Lacks conserved residue(s) required for the propagation of feature annotation.</text>
</comment>
<dbReference type="InterPro" id="IPR032906">
    <property type="entry name" value="LapA"/>
</dbReference>
<feature type="domain" description="Lipopolysaccharide assembly protein A" evidence="6">
    <location>
        <begin position="25"/>
        <end position="85"/>
    </location>
</feature>
<sequence>MMKLVISILLIILIFAISITIGSANNQIVTFNYLIAKTEVRLSVLLAILFGSGFLVGWILTGIYFLKSKFQHSSTKRKLNKLQKRYDEDISNHQKMNLTNTN</sequence>
<organism evidence="7 8">
    <name type="scientific">Gilliamella apis</name>
    <dbReference type="NCBI Taxonomy" id="1970738"/>
    <lineage>
        <taxon>Bacteria</taxon>
        <taxon>Pseudomonadati</taxon>
        <taxon>Pseudomonadota</taxon>
        <taxon>Gammaproteobacteria</taxon>
        <taxon>Orbales</taxon>
        <taxon>Orbaceae</taxon>
        <taxon>Gilliamella</taxon>
    </lineage>
</organism>
<comment type="similarity">
    <text evidence="5">Belongs to the LapA family.</text>
</comment>